<dbReference type="AlphaFoldDB" id="A0A518K311"/>
<keyword evidence="3" id="KW-1185">Reference proteome</keyword>
<sequence>MKAPDCLLPTLRLYGLPVLGMALFALAVWRRWPLNDLVGDGGVLLWALVGLACVVGPNEVVSMGTLRGGGYSSFTNAEARTFEDADVVRVIGFVILLDALAGVGRWLVWTWW</sequence>
<evidence type="ECO:0000313" key="2">
    <source>
        <dbReference type="EMBL" id="QDV72193.1"/>
    </source>
</evidence>
<gene>
    <name evidence="2" type="ORF">Spa11_03650</name>
</gene>
<name>A0A518K311_9BACT</name>
<accession>A0A518K311</accession>
<keyword evidence="1" id="KW-0812">Transmembrane</keyword>
<reference evidence="2 3" key="1">
    <citation type="submission" date="2019-02" db="EMBL/GenBank/DDBJ databases">
        <title>Deep-cultivation of Planctomycetes and their phenomic and genomic characterization uncovers novel biology.</title>
        <authorList>
            <person name="Wiegand S."/>
            <person name="Jogler M."/>
            <person name="Boedeker C."/>
            <person name="Pinto D."/>
            <person name="Vollmers J."/>
            <person name="Rivas-Marin E."/>
            <person name="Kohn T."/>
            <person name="Peeters S.H."/>
            <person name="Heuer A."/>
            <person name="Rast P."/>
            <person name="Oberbeckmann S."/>
            <person name="Bunk B."/>
            <person name="Jeske O."/>
            <person name="Meyerdierks A."/>
            <person name="Storesund J.E."/>
            <person name="Kallscheuer N."/>
            <person name="Luecker S."/>
            <person name="Lage O.M."/>
            <person name="Pohl T."/>
            <person name="Merkel B.J."/>
            <person name="Hornburger P."/>
            <person name="Mueller R.-W."/>
            <person name="Bruemmer F."/>
            <person name="Labrenz M."/>
            <person name="Spormann A.M."/>
            <person name="Op den Camp H."/>
            <person name="Overmann J."/>
            <person name="Amann R."/>
            <person name="Jetten M.S.M."/>
            <person name="Mascher T."/>
            <person name="Medema M.H."/>
            <person name="Devos D.P."/>
            <person name="Kaster A.-K."/>
            <person name="Ovreas L."/>
            <person name="Rohde M."/>
            <person name="Galperin M.Y."/>
            <person name="Jogler C."/>
        </authorList>
    </citation>
    <scope>NUCLEOTIDE SEQUENCE [LARGE SCALE GENOMIC DNA]</scope>
    <source>
        <strain evidence="2 3">Spa11</strain>
    </source>
</reference>
<feature type="transmembrane region" description="Helical" evidence="1">
    <location>
        <begin position="12"/>
        <end position="32"/>
    </location>
</feature>
<protein>
    <submittedName>
        <fullName evidence="2">Uncharacterized protein</fullName>
    </submittedName>
</protein>
<keyword evidence="1" id="KW-0472">Membrane</keyword>
<feature type="transmembrane region" description="Helical" evidence="1">
    <location>
        <begin position="44"/>
        <end position="66"/>
    </location>
</feature>
<dbReference type="KEGG" id="bmei:Spa11_03650"/>
<keyword evidence="1" id="KW-1133">Transmembrane helix</keyword>
<dbReference type="EMBL" id="CP036349">
    <property type="protein sequence ID" value="QDV72193.1"/>
    <property type="molecule type" value="Genomic_DNA"/>
</dbReference>
<evidence type="ECO:0000256" key="1">
    <source>
        <dbReference type="SAM" id="Phobius"/>
    </source>
</evidence>
<dbReference type="RefSeq" id="WP_145106035.1">
    <property type="nucleotide sequence ID" value="NZ_CP036349.1"/>
</dbReference>
<feature type="transmembrane region" description="Helical" evidence="1">
    <location>
        <begin position="87"/>
        <end position="108"/>
    </location>
</feature>
<evidence type="ECO:0000313" key="3">
    <source>
        <dbReference type="Proteomes" id="UP000316426"/>
    </source>
</evidence>
<dbReference type="Proteomes" id="UP000316426">
    <property type="component" value="Chromosome"/>
</dbReference>
<organism evidence="2 3">
    <name type="scientific">Botrimarina mediterranea</name>
    <dbReference type="NCBI Taxonomy" id="2528022"/>
    <lineage>
        <taxon>Bacteria</taxon>
        <taxon>Pseudomonadati</taxon>
        <taxon>Planctomycetota</taxon>
        <taxon>Planctomycetia</taxon>
        <taxon>Pirellulales</taxon>
        <taxon>Lacipirellulaceae</taxon>
        <taxon>Botrimarina</taxon>
    </lineage>
</organism>
<proteinExistence type="predicted"/>